<protein>
    <recommendedName>
        <fullName evidence="4">DUF4239 domain-containing protein</fullName>
    </recommendedName>
</protein>
<accession>A0A120FG36</accession>
<feature type="transmembrane region" description="Helical" evidence="1">
    <location>
        <begin position="183"/>
        <end position="200"/>
    </location>
</feature>
<dbReference type="OrthoDB" id="4760162at2"/>
<proteinExistence type="predicted"/>
<keyword evidence="3" id="KW-1185">Reference proteome</keyword>
<dbReference type="AlphaFoldDB" id="A0A120FG36"/>
<dbReference type="RefSeq" id="WP_018856512.1">
    <property type="nucleotide sequence ID" value="NZ_LNCD01000124.1"/>
</dbReference>
<reference evidence="2 3" key="1">
    <citation type="submission" date="2015-11" db="EMBL/GenBank/DDBJ databases">
        <title>Draft Genome Sequence of the Strain BR 10423 (Rhizobium sp.) isolated from nodules of Mimosa pudica.</title>
        <authorList>
            <person name="Barauna A.C."/>
            <person name="Zilli J.E."/>
            <person name="Simoes-Araujo J.L."/>
            <person name="Reis V.M."/>
            <person name="James E.K."/>
            <person name="Reis F.B.Jr."/>
            <person name="Rouws L.F."/>
            <person name="Passos S.R."/>
            <person name="Gois S.R."/>
        </authorList>
    </citation>
    <scope>NUCLEOTIDE SEQUENCE [LARGE SCALE GENOMIC DNA]</scope>
    <source>
        <strain evidence="2 3">BR10423</strain>
    </source>
</reference>
<keyword evidence="1" id="KW-0812">Transmembrane</keyword>
<evidence type="ECO:0000313" key="3">
    <source>
        <dbReference type="Proteomes" id="UP000068164"/>
    </source>
</evidence>
<keyword evidence="1" id="KW-0472">Membrane</keyword>
<keyword evidence="1" id="KW-1133">Transmembrane helix</keyword>
<name>A0A120FG36_9HYPH</name>
<organism evidence="2 3">
    <name type="scientific">Rhizobium altiplani</name>
    <dbReference type="NCBI Taxonomy" id="1864509"/>
    <lineage>
        <taxon>Bacteria</taxon>
        <taxon>Pseudomonadati</taxon>
        <taxon>Pseudomonadota</taxon>
        <taxon>Alphaproteobacteria</taxon>
        <taxon>Hyphomicrobiales</taxon>
        <taxon>Rhizobiaceae</taxon>
        <taxon>Rhizobium/Agrobacterium group</taxon>
        <taxon>Rhizobium</taxon>
    </lineage>
</organism>
<evidence type="ECO:0000313" key="2">
    <source>
        <dbReference type="EMBL" id="KWV43730.1"/>
    </source>
</evidence>
<evidence type="ECO:0008006" key="4">
    <source>
        <dbReference type="Google" id="ProtNLM"/>
    </source>
</evidence>
<dbReference type="Pfam" id="PF14023">
    <property type="entry name" value="Bestrophin-like"/>
    <property type="match status" value="1"/>
</dbReference>
<dbReference type="InterPro" id="IPR025333">
    <property type="entry name" value="DUF4239"/>
</dbReference>
<dbReference type="EMBL" id="LNCD01000124">
    <property type="protein sequence ID" value="KWV43730.1"/>
    <property type="molecule type" value="Genomic_DNA"/>
</dbReference>
<gene>
    <name evidence="2" type="ORF">AS026_18780</name>
</gene>
<feature type="transmembrane region" description="Helical" evidence="1">
    <location>
        <begin position="207"/>
        <end position="227"/>
    </location>
</feature>
<feature type="transmembrane region" description="Helical" evidence="1">
    <location>
        <begin position="41"/>
        <end position="61"/>
    </location>
</feature>
<dbReference type="Proteomes" id="UP000068164">
    <property type="component" value="Unassembled WGS sequence"/>
</dbReference>
<sequence>MALESLVAAVVFALLMTASIGTMLTYSKLPVHHRQDETNTVVRLVANIFVVMTSLVFGLMINSSKNTFGEIDKNVHAFATQIILLDRTLRTYGLEATETRKRLENYVEKALTNPARAAPDPLVKSDRTSEIALNAVGDSLALIVPSDPGHVVLWNDARQQYQRIVEQRWVIVEQSEGVIPRPLISMLTAWLTLIFASFGYRAPRNIIVVLMFTISALLISLSIFIVLDMDIPFSGWIQISDTPLRRALAELQQ</sequence>
<comment type="caution">
    <text evidence="2">The sequence shown here is derived from an EMBL/GenBank/DDBJ whole genome shotgun (WGS) entry which is preliminary data.</text>
</comment>
<evidence type="ECO:0000256" key="1">
    <source>
        <dbReference type="SAM" id="Phobius"/>
    </source>
</evidence>
<feature type="transmembrane region" description="Helical" evidence="1">
    <location>
        <begin position="6"/>
        <end position="29"/>
    </location>
</feature>